<keyword evidence="2" id="KW-1185">Reference proteome</keyword>
<accession>A0ABP1FWR1</accession>
<organism evidence="1 2">
    <name type="scientific">Coccomyxa viridis</name>
    <dbReference type="NCBI Taxonomy" id="1274662"/>
    <lineage>
        <taxon>Eukaryota</taxon>
        <taxon>Viridiplantae</taxon>
        <taxon>Chlorophyta</taxon>
        <taxon>core chlorophytes</taxon>
        <taxon>Trebouxiophyceae</taxon>
        <taxon>Trebouxiophyceae incertae sedis</taxon>
        <taxon>Coccomyxaceae</taxon>
        <taxon>Coccomyxa</taxon>
    </lineage>
</organism>
<protein>
    <submittedName>
        <fullName evidence="1">G5023 protein</fullName>
    </submittedName>
</protein>
<evidence type="ECO:0000313" key="2">
    <source>
        <dbReference type="Proteomes" id="UP001497392"/>
    </source>
</evidence>
<name>A0ABP1FWR1_9CHLO</name>
<reference evidence="1 2" key="1">
    <citation type="submission" date="2024-06" db="EMBL/GenBank/DDBJ databases">
        <authorList>
            <person name="Kraege A."/>
            <person name="Thomma B."/>
        </authorList>
    </citation>
    <scope>NUCLEOTIDE SEQUENCE [LARGE SCALE GENOMIC DNA]</scope>
</reference>
<proteinExistence type="predicted"/>
<gene>
    <name evidence="1" type="primary">g5023</name>
    <name evidence="1" type="ORF">VP750_LOCUS4287</name>
</gene>
<sequence length="325" mass="36754">MQIFSVQDWSPREKDVVRDLFQKTFTEDVCPPEEMCPRTTPEPFEAWDNLHLAVGGNSSVLYTPWDSGNFIDVRVHQCNDATMLSKVVDYILAGAVHAAPPLVALVNLPPWHPHPHLELYPAPDLSGTPFTTARSVRGPSSADGPSATLSTTIDLGVAHTGDDSVTWHPKPVPIQLELTADSIRIDLPLVTWPLSQKTDTCLHLRCMGDVLTQNPVRLCMFLHSIKGAQNWFCGSMVREHFGLAEEPPDLYHFTLSAVPLRDPYYSSWPGTRELHRLRQALAWILTRARRAARIIQRCWRRALYDPTFVRARNRLLREYAELPPL</sequence>
<evidence type="ECO:0000313" key="1">
    <source>
        <dbReference type="EMBL" id="CAL5222628.1"/>
    </source>
</evidence>
<dbReference type="Proteomes" id="UP001497392">
    <property type="component" value="Unassembled WGS sequence"/>
</dbReference>
<dbReference type="EMBL" id="CAXHTA020000007">
    <property type="protein sequence ID" value="CAL5222628.1"/>
    <property type="molecule type" value="Genomic_DNA"/>
</dbReference>
<comment type="caution">
    <text evidence="1">The sequence shown here is derived from an EMBL/GenBank/DDBJ whole genome shotgun (WGS) entry which is preliminary data.</text>
</comment>